<gene>
    <name evidence="2" type="ORF">PJF56_10315</name>
</gene>
<accession>A0ABT7BLU1</accession>
<dbReference type="Proteomes" id="UP001231370">
    <property type="component" value="Unassembled WGS sequence"/>
</dbReference>
<comment type="caution">
    <text evidence="2">The sequence shown here is derived from an EMBL/GenBank/DDBJ whole genome shotgun (WGS) entry which is preliminary data.</text>
</comment>
<dbReference type="SMART" id="SM00558">
    <property type="entry name" value="JmjC"/>
    <property type="match status" value="1"/>
</dbReference>
<dbReference type="SUPFAM" id="SSF51197">
    <property type="entry name" value="Clavaminate synthase-like"/>
    <property type="match status" value="1"/>
</dbReference>
<dbReference type="PANTHER" id="PTHR12480">
    <property type="entry name" value="ARGININE DEMETHYLASE AND LYSYL-HYDROXYLASE JMJD"/>
    <property type="match status" value="1"/>
</dbReference>
<dbReference type="Gene3D" id="2.60.120.650">
    <property type="entry name" value="Cupin"/>
    <property type="match status" value="1"/>
</dbReference>
<proteinExistence type="predicted"/>
<protein>
    <recommendedName>
        <fullName evidence="1">JmjC domain-containing protein</fullName>
    </recommendedName>
</protein>
<dbReference type="InterPro" id="IPR003347">
    <property type="entry name" value="JmjC_dom"/>
</dbReference>
<evidence type="ECO:0000313" key="2">
    <source>
        <dbReference type="EMBL" id="MDJ1179258.1"/>
    </source>
</evidence>
<evidence type="ECO:0000313" key="3">
    <source>
        <dbReference type="Proteomes" id="UP001231370"/>
    </source>
</evidence>
<dbReference type="RefSeq" id="WP_283762570.1">
    <property type="nucleotide sequence ID" value="NZ_JAQPOK010000081.1"/>
</dbReference>
<name>A0ABT7BLU1_9CYAN</name>
<evidence type="ECO:0000259" key="1">
    <source>
        <dbReference type="PROSITE" id="PS51184"/>
    </source>
</evidence>
<reference evidence="2 3" key="1">
    <citation type="submission" date="2023-01" db="EMBL/GenBank/DDBJ databases">
        <title>Novel diversity within Roseofilum (Cyanobacteria; Desertifilaceae) from marine benthic mats with descriptions of four novel species.</title>
        <authorList>
            <person name="Wang Y."/>
            <person name="Berthold D.E."/>
            <person name="Hu J."/>
            <person name="Lefler F.W."/>
            <person name="Laughinghouse H.D. IV."/>
        </authorList>
    </citation>
    <scope>NUCLEOTIDE SEQUENCE [LARGE SCALE GENOMIC DNA]</scope>
    <source>
        <strain evidence="2 3">BLCC-M91</strain>
    </source>
</reference>
<feature type="domain" description="JmjC" evidence="1">
    <location>
        <begin position="106"/>
        <end position="210"/>
    </location>
</feature>
<keyword evidence="3" id="KW-1185">Reference proteome</keyword>
<dbReference type="PANTHER" id="PTHR12480:SF6">
    <property type="entry name" value="2-OXOGLUTARATE AND IRON-DEPENDENT OXYGENASE JMJD4"/>
    <property type="match status" value="1"/>
</dbReference>
<organism evidence="2 3">
    <name type="scientific">Roseofilum halophilum BLCC-M91</name>
    <dbReference type="NCBI Taxonomy" id="3022259"/>
    <lineage>
        <taxon>Bacteria</taxon>
        <taxon>Bacillati</taxon>
        <taxon>Cyanobacteriota</taxon>
        <taxon>Cyanophyceae</taxon>
        <taxon>Desertifilales</taxon>
        <taxon>Desertifilaceae</taxon>
        <taxon>Roseofilum</taxon>
        <taxon>Roseofilum halophilum</taxon>
    </lineage>
</organism>
<dbReference type="InterPro" id="IPR050910">
    <property type="entry name" value="JMJD6_ArgDemeth/LysHydrox"/>
</dbReference>
<dbReference type="PROSITE" id="PS51184">
    <property type="entry name" value="JMJC"/>
    <property type="match status" value="1"/>
</dbReference>
<sequence length="210" mass="24530">MSANLDSVSALKKLIKSKQDNRQKLYEPVQVVESISIENFIENYEQKEIPVMIKNFPLGWKAFEKWDRNFITEKLGIANYKKYLANFPQLSFANGKTSYLRDIPIEENRFLEEDYSIPPFFAQASYQPYKYRWIFLGPPSSMTEAHIDVEDCHAWNVSIYGSKYWWFFPDKDRVLAGIAEPGDIVFTPGGMYHGVVNLQECLSVTHDYQR</sequence>
<dbReference type="EMBL" id="JAQPOK010000081">
    <property type="protein sequence ID" value="MDJ1179258.1"/>
    <property type="molecule type" value="Genomic_DNA"/>
</dbReference>